<evidence type="ECO:0000313" key="1">
    <source>
        <dbReference type="EMBL" id="KAJ9654449.1"/>
    </source>
</evidence>
<name>A0ACC3A343_9EURO</name>
<accession>A0ACC3A343</accession>
<evidence type="ECO:0000313" key="2">
    <source>
        <dbReference type="Proteomes" id="UP001172386"/>
    </source>
</evidence>
<proteinExistence type="predicted"/>
<organism evidence="1 2">
    <name type="scientific">Neophaeococcomyces mojaviensis</name>
    <dbReference type="NCBI Taxonomy" id="3383035"/>
    <lineage>
        <taxon>Eukaryota</taxon>
        <taxon>Fungi</taxon>
        <taxon>Dikarya</taxon>
        <taxon>Ascomycota</taxon>
        <taxon>Pezizomycotina</taxon>
        <taxon>Eurotiomycetes</taxon>
        <taxon>Chaetothyriomycetidae</taxon>
        <taxon>Chaetothyriales</taxon>
        <taxon>Chaetothyriales incertae sedis</taxon>
        <taxon>Neophaeococcomyces</taxon>
    </lineage>
</organism>
<dbReference type="Proteomes" id="UP001172386">
    <property type="component" value="Unassembled WGS sequence"/>
</dbReference>
<dbReference type="EMBL" id="JAPDRQ010000121">
    <property type="protein sequence ID" value="KAJ9654449.1"/>
    <property type="molecule type" value="Genomic_DNA"/>
</dbReference>
<protein>
    <submittedName>
        <fullName evidence="1">Uncharacterized protein</fullName>
    </submittedName>
</protein>
<reference evidence="1" key="1">
    <citation type="submission" date="2022-10" db="EMBL/GenBank/DDBJ databases">
        <title>Culturing micro-colonial fungi from biological soil crusts in the Mojave desert and describing Neophaeococcomyces mojavensis, and introducing the new genera and species Taxawa tesnikishii.</title>
        <authorList>
            <person name="Kurbessoian T."/>
            <person name="Stajich J.E."/>
        </authorList>
    </citation>
    <scope>NUCLEOTIDE SEQUENCE</scope>
    <source>
        <strain evidence="1">JES_112</strain>
    </source>
</reference>
<comment type="caution">
    <text evidence="1">The sequence shown here is derived from an EMBL/GenBank/DDBJ whole genome shotgun (WGS) entry which is preliminary data.</text>
</comment>
<keyword evidence="2" id="KW-1185">Reference proteome</keyword>
<gene>
    <name evidence="1" type="ORF">H2198_006529</name>
</gene>
<sequence>MPALWAVVSQLAKESGVAAILGSSYDTKLLYLQRFIRLFAYGISFLILVHYLTNLGISDAKVGLFMTLTLLGDVVISFCLTLITDRVGRRKVLAAGAGLMAMSGVVFTLSSNYWFLVLTSVVGVISPSGNEIGPFRAIEESILAQLTKQDVRSDVFAWYTLFGTLGAALGTLTCGFMVGALQGLGSWTLLMAYRVVFALYALLGLFKLVLILMLSRAVEPESSEQAYQEIATELEDEGLLSDTFDDDEPETTPAKPKKSSQVHPLHPPRGQSLARRVTALLPTISPLSRAILIKLIFLFALDSFASGLASPSWLTYFFTTVHLLPSQALGTLFLVTNLLATVSNLLALPLARRLGPLKTMTFTHLPSAIFLSMVPFPPATKSGTWVATGFLALRACTQSMDQAPRQAFLAAAVLPAERTAVLGVVNIAKTLAQSGGIGCTGALAGAKLWVVVFVGAGTLKASYDLLMLWMFLGVKDRESSTQT</sequence>